<gene>
    <name evidence="4" type="ORF">GPM918_LOCUS30131</name>
    <name evidence="3" type="ORF">OVA965_LOCUS29697</name>
    <name evidence="6" type="ORF">SRO942_LOCUS30735</name>
    <name evidence="5" type="ORF">TMI583_LOCUS30481</name>
</gene>
<feature type="domain" description="N-acetyltransferase" evidence="2">
    <location>
        <begin position="3"/>
        <end position="156"/>
    </location>
</feature>
<dbReference type="PROSITE" id="PS51186">
    <property type="entry name" value="GNAT"/>
    <property type="match status" value="1"/>
</dbReference>
<dbReference type="GO" id="GO:0008080">
    <property type="term" value="F:N-acetyltransferase activity"/>
    <property type="evidence" value="ECO:0007669"/>
    <property type="project" value="InterPro"/>
</dbReference>
<reference evidence="4" key="1">
    <citation type="submission" date="2021-02" db="EMBL/GenBank/DDBJ databases">
        <authorList>
            <person name="Nowell W R."/>
        </authorList>
    </citation>
    <scope>NUCLEOTIDE SEQUENCE</scope>
</reference>
<name>A0A815G7C7_9BILA</name>
<dbReference type="InterPro" id="IPR000182">
    <property type="entry name" value="GNAT_dom"/>
</dbReference>
<accession>A0A815G7C7</accession>
<evidence type="ECO:0000256" key="1">
    <source>
        <dbReference type="ARBA" id="ARBA00022679"/>
    </source>
</evidence>
<evidence type="ECO:0000259" key="2">
    <source>
        <dbReference type="PROSITE" id="PS51186"/>
    </source>
</evidence>
<dbReference type="OrthoDB" id="47374at2759"/>
<dbReference type="EMBL" id="CAJNOK010021076">
    <property type="protein sequence ID" value="CAF1326741.1"/>
    <property type="molecule type" value="Genomic_DNA"/>
</dbReference>
<comment type="caution">
    <text evidence="4">The sequence shown here is derived from an EMBL/GenBank/DDBJ whole genome shotgun (WGS) entry which is preliminary data.</text>
</comment>
<keyword evidence="1" id="KW-0808">Transferase</keyword>
<protein>
    <recommendedName>
        <fullName evidence="2">N-acetyltransferase domain-containing protein</fullName>
    </recommendedName>
</protein>
<keyword evidence="7" id="KW-1185">Reference proteome</keyword>
<dbReference type="Proteomes" id="UP000682733">
    <property type="component" value="Unassembled WGS sequence"/>
</dbReference>
<sequence>MSIEIIPYQDEYKEEFQQLNYEWLNKYDLLEDYDVLILSDPQKTVLNNGGYIYLAQDTQTKQIIGTIGILKHDSTKCELIKMCVKPGYQQQGVARRLIEQCLKQIREQYPEIKKISLCSNSLLKAAIHLYKHYGFKYAQNEHRHLVTADIYMELQL</sequence>
<dbReference type="Proteomes" id="UP000663829">
    <property type="component" value="Unassembled WGS sequence"/>
</dbReference>
<dbReference type="Proteomes" id="UP000677228">
    <property type="component" value="Unassembled WGS sequence"/>
</dbReference>
<dbReference type="EMBL" id="CAJOBC010055320">
    <property type="protein sequence ID" value="CAF4191108.1"/>
    <property type="molecule type" value="Genomic_DNA"/>
</dbReference>
<dbReference type="Gene3D" id="3.40.630.30">
    <property type="match status" value="1"/>
</dbReference>
<dbReference type="Proteomes" id="UP000681722">
    <property type="component" value="Unassembled WGS sequence"/>
</dbReference>
<dbReference type="EMBL" id="CAJOBA010042688">
    <property type="protein sequence ID" value="CAF4138030.1"/>
    <property type="molecule type" value="Genomic_DNA"/>
</dbReference>
<organism evidence="4 7">
    <name type="scientific">Didymodactylos carnosus</name>
    <dbReference type="NCBI Taxonomy" id="1234261"/>
    <lineage>
        <taxon>Eukaryota</taxon>
        <taxon>Metazoa</taxon>
        <taxon>Spiralia</taxon>
        <taxon>Gnathifera</taxon>
        <taxon>Rotifera</taxon>
        <taxon>Eurotatoria</taxon>
        <taxon>Bdelloidea</taxon>
        <taxon>Philodinida</taxon>
        <taxon>Philodinidae</taxon>
        <taxon>Didymodactylos</taxon>
    </lineage>
</organism>
<evidence type="ECO:0000313" key="6">
    <source>
        <dbReference type="EMBL" id="CAF4191108.1"/>
    </source>
</evidence>
<dbReference type="Pfam" id="PF00583">
    <property type="entry name" value="Acetyltransf_1"/>
    <property type="match status" value="1"/>
</dbReference>
<dbReference type="EMBL" id="CAJNOQ010014095">
    <property type="protein sequence ID" value="CAF1334749.1"/>
    <property type="molecule type" value="Genomic_DNA"/>
</dbReference>
<dbReference type="SUPFAM" id="SSF55729">
    <property type="entry name" value="Acyl-CoA N-acyltransferases (Nat)"/>
    <property type="match status" value="1"/>
</dbReference>
<dbReference type="AlphaFoldDB" id="A0A815G7C7"/>
<dbReference type="PANTHER" id="PTHR13947">
    <property type="entry name" value="GNAT FAMILY N-ACETYLTRANSFERASE"/>
    <property type="match status" value="1"/>
</dbReference>
<evidence type="ECO:0000313" key="7">
    <source>
        <dbReference type="Proteomes" id="UP000663829"/>
    </source>
</evidence>
<evidence type="ECO:0000313" key="4">
    <source>
        <dbReference type="EMBL" id="CAF1334749.1"/>
    </source>
</evidence>
<evidence type="ECO:0000313" key="3">
    <source>
        <dbReference type="EMBL" id="CAF1326741.1"/>
    </source>
</evidence>
<evidence type="ECO:0000313" key="5">
    <source>
        <dbReference type="EMBL" id="CAF4138030.1"/>
    </source>
</evidence>
<dbReference type="CDD" id="cd04301">
    <property type="entry name" value="NAT_SF"/>
    <property type="match status" value="1"/>
</dbReference>
<dbReference type="PANTHER" id="PTHR13947:SF37">
    <property type="entry name" value="LD18367P"/>
    <property type="match status" value="1"/>
</dbReference>
<dbReference type="InterPro" id="IPR050769">
    <property type="entry name" value="NAT_camello-type"/>
</dbReference>
<dbReference type="InterPro" id="IPR016181">
    <property type="entry name" value="Acyl_CoA_acyltransferase"/>
</dbReference>
<proteinExistence type="predicted"/>